<comment type="caution">
    <text evidence="2">The sequence shown here is derived from an EMBL/GenBank/DDBJ whole genome shotgun (WGS) entry which is preliminary data.</text>
</comment>
<evidence type="ECO:0000313" key="2">
    <source>
        <dbReference type="EMBL" id="GAX73669.1"/>
    </source>
</evidence>
<name>A0A250WSI9_9CHLO</name>
<feature type="signal peptide" evidence="1">
    <location>
        <begin position="1"/>
        <end position="27"/>
    </location>
</feature>
<proteinExistence type="predicted"/>
<dbReference type="Proteomes" id="UP000232323">
    <property type="component" value="Unassembled WGS sequence"/>
</dbReference>
<evidence type="ECO:0000256" key="1">
    <source>
        <dbReference type="SAM" id="SignalP"/>
    </source>
</evidence>
<protein>
    <recommendedName>
        <fullName evidence="4">Nucleoside phosphorylase domain-containing protein</fullName>
    </recommendedName>
</protein>
<organism evidence="2 3">
    <name type="scientific">Chlamydomonas eustigma</name>
    <dbReference type="NCBI Taxonomy" id="1157962"/>
    <lineage>
        <taxon>Eukaryota</taxon>
        <taxon>Viridiplantae</taxon>
        <taxon>Chlorophyta</taxon>
        <taxon>core chlorophytes</taxon>
        <taxon>Chlorophyceae</taxon>
        <taxon>CS clade</taxon>
        <taxon>Chlamydomonadales</taxon>
        <taxon>Chlamydomonadaceae</taxon>
        <taxon>Chlamydomonas</taxon>
    </lineage>
</organism>
<feature type="chain" id="PRO_5012287089" description="Nucleoside phosphorylase domain-containing protein" evidence="1">
    <location>
        <begin position="28"/>
        <end position="514"/>
    </location>
</feature>
<gene>
    <name evidence="2" type="ORF">CEUSTIGMA_g1120.t1</name>
</gene>
<dbReference type="OrthoDB" id="544230at2759"/>
<dbReference type="AlphaFoldDB" id="A0A250WSI9"/>
<keyword evidence="3" id="KW-1185">Reference proteome</keyword>
<keyword evidence="1" id="KW-0732">Signal</keyword>
<reference evidence="2 3" key="1">
    <citation type="submission" date="2017-08" db="EMBL/GenBank/DDBJ databases">
        <title>Acidophilic green algal genome provides insights into adaptation to an acidic environment.</title>
        <authorList>
            <person name="Hirooka S."/>
            <person name="Hirose Y."/>
            <person name="Kanesaki Y."/>
            <person name="Higuchi S."/>
            <person name="Fujiwara T."/>
            <person name="Onuma R."/>
            <person name="Era A."/>
            <person name="Ohbayashi R."/>
            <person name="Uzuka A."/>
            <person name="Nozaki H."/>
            <person name="Yoshikawa H."/>
            <person name="Miyagishima S.Y."/>
        </authorList>
    </citation>
    <scope>NUCLEOTIDE SEQUENCE [LARGE SCALE GENOMIC DNA]</scope>
    <source>
        <strain evidence="2 3">NIES-2499</strain>
    </source>
</reference>
<accession>A0A250WSI9</accession>
<dbReference type="EMBL" id="BEGY01000004">
    <property type="protein sequence ID" value="GAX73669.1"/>
    <property type="molecule type" value="Genomic_DNA"/>
</dbReference>
<sequence>MGQQCPHAYVGGLLITLITFNFQLCCSSRNLNHASSKHRNSVVSEDSLARCQTYLGWDIMRPFSAILTADPGTFSGVSEAHFILANLVNRTDKAADETVCGLLSSGILLGETVLVVTTGIGPSAAAMCTLEVLTECGAWIQDAVYFGTSGWSPQPGGLVNPPNCTAANWKKSKITRTGDVCISPFCVNWTCKQSTWVKQSAGAPNQCMRPAETAGPVNTSLFGECMFYKDNILGNVAFADSLIEVSKSASGTRNFPSRPAAVSTHEELYWSRVAQGVGRADDMPKLNKHAAPRVWDYTQCMEVDGQLFFNGSPWELKARDYAAETLNAALKHMAAVELKVRGSSSASQKEHMLGGGLASWKQAKLNLPLGEVHEEQTTLEDLSKKAVTADSMIAVSAMEGVGVSEAFMRYHALSTTLSPIPFTHIRTLSNWMLQPIQQVSPGVWEASEEVPDDFVNGYAYAISTGSSTILSLFQARCLAREGTNGANGTGCSFEIVSEALSSLIMEKRLKTSNA</sequence>
<evidence type="ECO:0008006" key="4">
    <source>
        <dbReference type="Google" id="ProtNLM"/>
    </source>
</evidence>
<evidence type="ECO:0000313" key="3">
    <source>
        <dbReference type="Proteomes" id="UP000232323"/>
    </source>
</evidence>